<sequence length="84" mass="9431">VSLPSDPSCVEEILRESQHLTPGFTLQKWNDPTTRASTKMLEDDLKLSSDEDDLEPVKTLTTQCTATELYQAVEKAKPRNNPVK</sequence>
<gene>
    <name evidence="1" type="ORF">CK820_G0053023</name>
</gene>
<dbReference type="InterPro" id="IPR007797">
    <property type="entry name" value="AF4/FMR2"/>
</dbReference>
<reference evidence="1 2" key="1">
    <citation type="submission" date="2017-12" db="EMBL/GenBank/DDBJ databases">
        <title>High-resolution comparative analysis of great ape genomes.</title>
        <authorList>
            <person name="Pollen A."/>
            <person name="Hastie A."/>
            <person name="Hormozdiari F."/>
            <person name="Dougherty M."/>
            <person name="Liu R."/>
            <person name="Chaisson M."/>
            <person name="Hoppe E."/>
            <person name="Hill C."/>
            <person name="Pang A."/>
            <person name="Hillier L."/>
            <person name="Baker C."/>
            <person name="Armstrong J."/>
            <person name="Shendure J."/>
            <person name="Paten B."/>
            <person name="Wilson R."/>
            <person name="Chao H."/>
            <person name="Schneider V."/>
            <person name="Ventura M."/>
            <person name="Kronenberg Z."/>
            <person name="Murali S."/>
            <person name="Gordon D."/>
            <person name="Cantsilieris S."/>
            <person name="Munson K."/>
            <person name="Nelson B."/>
            <person name="Raja A."/>
            <person name="Underwood J."/>
            <person name="Diekhans M."/>
            <person name="Fiddes I."/>
            <person name="Haussler D."/>
            <person name="Eichler E."/>
        </authorList>
    </citation>
    <scope>NUCLEOTIDE SEQUENCE [LARGE SCALE GENOMIC DNA]</scope>
    <source>
        <strain evidence="1">Yerkes chimp pedigree #C0471</strain>
    </source>
</reference>
<evidence type="ECO:0000313" key="1">
    <source>
        <dbReference type="EMBL" id="PNI14137.1"/>
    </source>
</evidence>
<dbReference type="GO" id="GO:0010468">
    <property type="term" value="P:regulation of gene expression"/>
    <property type="evidence" value="ECO:0007669"/>
    <property type="project" value="InterPro"/>
</dbReference>
<organism evidence="1 2">
    <name type="scientific">Pan troglodytes</name>
    <name type="common">Chimpanzee</name>
    <dbReference type="NCBI Taxonomy" id="9598"/>
    <lineage>
        <taxon>Eukaryota</taxon>
        <taxon>Metazoa</taxon>
        <taxon>Chordata</taxon>
        <taxon>Craniata</taxon>
        <taxon>Vertebrata</taxon>
        <taxon>Euteleostomi</taxon>
        <taxon>Mammalia</taxon>
        <taxon>Eutheria</taxon>
        <taxon>Euarchontoglires</taxon>
        <taxon>Primates</taxon>
        <taxon>Haplorrhini</taxon>
        <taxon>Catarrhini</taxon>
        <taxon>Hominidae</taxon>
        <taxon>Pan</taxon>
    </lineage>
</organism>
<evidence type="ECO:0000313" key="2">
    <source>
        <dbReference type="Proteomes" id="UP000236370"/>
    </source>
</evidence>
<protein>
    <submittedName>
        <fullName evidence="1">AFF2 isoform 1</fullName>
    </submittedName>
</protein>
<proteinExistence type="predicted"/>
<dbReference type="Proteomes" id="UP000236370">
    <property type="component" value="Unassembled WGS sequence"/>
</dbReference>
<dbReference type="PANTHER" id="PTHR10528:SF18">
    <property type="entry name" value="AF4_FMR2 FAMILY MEMBER 2"/>
    <property type="match status" value="1"/>
</dbReference>
<feature type="non-terminal residue" evidence="1">
    <location>
        <position position="1"/>
    </location>
</feature>
<dbReference type="PANTHER" id="PTHR10528">
    <property type="entry name" value="AF4/FMR2 FAMILY MEMBER"/>
    <property type="match status" value="1"/>
</dbReference>
<accession>A0A2J8IUF8</accession>
<comment type="caution">
    <text evidence="1">The sequence shown here is derived from an EMBL/GenBank/DDBJ whole genome shotgun (WGS) entry which is preliminary data.</text>
</comment>
<dbReference type="Pfam" id="PF05110">
    <property type="entry name" value="AF-4"/>
    <property type="match status" value="1"/>
</dbReference>
<dbReference type="EMBL" id="NBAG03000583">
    <property type="protein sequence ID" value="PNI14137.1"/>
    <property type="molecule type" value="Genomic_DNA"/>
</dbReference>
<name>A0A2J8IUF8_PANTR</name>
<dbReference type="AlphaFoldDB" id="A0A2J8IUF8"/>